<dbReference type="Pfam" id="PF18862">
    <property type="entry name" value="ApeA_NTD1"/>
    <property type="match status" value="1"/>
</dbReference>
<evidence type="ECO:0000313" key="3">
    <source>
        <dbReference type="EMBL" id="PHZ84660.1"/>
    </source>
</evidence>
<dbReference type="Proteomes" id="UP000229730">
    <property type="component" value="Unassembled WGS sequence"/>
</dbReference>
<evidence type="ECO:0000259" key="1">
    <source>
        <dbReference type="Pfam" id="PF18739"/>
    </source>
</evidence>
<reference evidence="3 4" key="1">
    <citation type="submission" date="2017-10" db="EMBL/GenBank/DDBJ databases">
        <title>Frigbacter circumglobatus gen. nov. sp. nov., isolated from sediment cultured in situ.</title>
        <authorList>
            <person name="Zhao Z."/>
        </authorList>
    </citation>
    <scope>NUCLEOTIDE SEQUENCE [LARGE SCALE GENOMIC DNA]</scope>
    <source>
        <strain evidence="3 4">ZYL</strain>
    </source>
</reference>
<sequence>MRVETEYKKSGLFWLPENENKKIPGTLIISDGGKIELEVIGLWDESAKSFNDDYEITRIIGDIEQGGLVTLNDCFFANKSYGTGCISRIIVNGALVGAAWEKDEKVTFNTLSFSVDCLDEWVGIRSLSTDTDQNRRTTTISCKLPENIGFTLDNGMELDIFFRRVLLETSNPPEAKITQLTYFKLKSKELRGLSEFTDVAFKLTNLMCFVMDETVTMKNISATTLEKLSDWGGNKKYPTPISIYYESKPYSEKVPSQAQHKMLFNFDSIKDNAQLIFNKWINAYKDLSPALNLYFSTQNGGQKFLEGRFLALAQGLENYHRRTNDETLMDSEEYNSLRKKILDGCPRDQMKWLEGRLMHGNEINFGKRLKRIIEPFKKFLGINKERESFIWDIVSTRNYLTHYSKSLKDQAVEGIELWELCEKMDVIFQFHFLKVIGFTDEEINSVVENCYPLQRKLEKFNKS</sequence>
<evidence type="ECO:0000259" key="2">
    <source>
        <dbReference type="Pfam" id="PF18862"/>
    </source>
</evidence>
<keyword evidence="4" id="KW-1185">Reference proteome</keyword>
<accession>A0A2G4YQV3</accession>
<dbReference type="InterPro" id="IPR041223">
    <property type="entry name" value="ApeA_NTD"/>
</dbReference>
<feature type="domain" description="ApeA N-terminal" evidence="2">
    <location>
        <begin position="9"/>
        <end position="280"/>
    </location>
</feature>
<dbReference type="AlphaFoldDB" id="A0A2G4YQV3"/>
<dbReference type="InParanoid" id="A0A2G4YQV3"/>
<dbReference type="Pfam" id="PF18739">
    <property type="entry name" value="HEPN_Apea"/>
    <property type="match status" value="1"/>
</dbReference>
<gene>
    <name evidence="3" type="ORF">CRD36_10235</name>
</gene>
<comment type="caution">
    <text evidence="3">The sequence shown here is derived from an EMBL/GenBank/DDBJ whole genome shotgun (WGS) entry which is preliminary data.</text>
</comment>
<dbReference type="InterPro" id="IPR041229">
    <property type="entry name" value="HEPN_Apea"/>
</dbReference>
<organism evidence="3 4">
    <name type="scientific">Paremcibacter congregatus</name>
    <dbReference type="NCBI Taxonomy" id="2043170"/>
    <lineage>
        <taxon>Bacteria</taxon>
        <taxon>Pseudomonadati</taxon>
        <taxon>Pseudomonadota</taxon>
        <taxon>Alphaproteobacteria</taxon>
        <taxon>Emcibacterales</taxon>
        <taxon>Emcibacteraceae</taxon>
        <taxon>Paremcibacter</taxon>
    </lineage>
</organism>
<proteinExistence type="predicted"/>
<dbReference type="OrthoDB" id="8439908at2"/>
<name>A0A2G4YQV3_9PROT</name>
<protein>
    <submittedName>
        <fullName evidence="3">Uncharacterized protein</fullName>
    </submittedName>
</protein>
<evidence type="ECO:0000313" key="4">
    <source>
        <dbReference type="Proteomes" id="UP000229730"/>
    </source>
</evidence>
<dbReference type="EMBL" id="PDEM01000023">
    <property type="protein sequence ID" value="PHZ84660.1"/>
    <property type="molecule type" value="Genomic_DNA"/>
</dbReference>
<feature type="domain" description="Apea-like HEPN" evidence="1">
    <location>
        <begin position="310"/>
        <end position="442"/>
    </location>
</feature>
<dbReference type="RefSeq" id="WP_099472869.1">
    <property type="nucleotide sequence ID" value="NZ_CP041025.1"/>
</dbReference>